<name>A0AAF0I8I4_9ENTE</name>
<feature type="transmembrane region" description="Helical" evidence="1">
    <location>
        <begin position="124"/>
        <end position="144"/>
    </location>
</feature>
<reference evidence="2" key="1">
    <citation type="submission" date="2022-10" db="EMBL/GenBank/DDBJ databases">
        <title>Vagococcus sp. isolated from poultry meat.</title>
        <authorList>
            <person name="Johansson P."/>
            <person name="Bjorkroth J."/>
        </authorList>
    </citation>
    <scope>NUCLEOTIDE SEQUENCE</scope>
    <source>
        <strain evidence="2">STAA11</strain>
    </source>
</reference>
<organism evidence="2 3">
    <name type="scientific">Vagococcus intermedius</name>
    <dbReference type="NCBI Taxonomy" id="2991418"/>
    <lineage>
        <taxon>Bacteria</taxon>
        <taxon>Bacillati</taxon>
        <taxon>Bacillota</taxon>
        <taxon>Bacilli</taxon>
        <taxon>Lactobacillales</taxon>
        <taxon>Enterococcaceae</taxon>
        <taxon>Vagococcus</taxon>
    </lineage>
</organism>
<evidence type="ECO:0000313" key="3">
    <source>
        <dbReference type="Proteomes" id="UP001179647"/>
    </source>
</evidence>
<feature type="transmembrane region" description="Helical" evidence="1">
    <location>
        <begin position="59"/>
        <end position="77"/>
    </location>
</feature>
<evidence type="ECO:0000313" key="2">
    <source>
        <dbReference type="EMBL" id="WEG72572.1"/>
    </source>
</evidence>
<dbReference type="InterPro" id="IPR038750">
    <property type="entry name" value="YczE/YyaS-like"/>
</dbReference>
<gene>
    <name evidence="2" type="ORF">OL234_06170</name>
</gene>
<dbReference type="Proteomes" id="UP001179647">
    <property type="component" value="Chromosome"/>
</dbReference>
<dbReference type="PANTHER" id="PTHR40078">
    <property type="entry name" value="INTEGRAL MEMBRANE PROTEIN-RELATED"/>
    <property type="match status" value="1"/>
</dbReference>
<keyword evidence="1" id="KW-0472">Membrane</keyword>
<proteinExistence type="predicted"/>
<dbReference type="EMBL" id="CP110232">
    <property type="protein sequence ID" value="WEG72572.1"/>
    <property type="molecule type" value="Genomic_DNA"/>
</dbReference>
<keyword evidence="3" id="KW-1185">Reference proteome</keyword>
<feature type="transmembrane region" description="Helical" evidence="1">
    <location>
        <begin position="164"/>
        <end position="190"/>
    </location>
</feature>
<sequence>MKLFNFDNITLKKLGVSLIGIFLVCIGVAFNNNTLFGNDPVGIVYDGLRSFLSLEQSQLGTVSNYMNIVLIIILFIFGKRYLNIGTLLYLIPYGLFISIGSHIYPLLFNNDVTFHRYLGGFIGISLYYIGISLFVASDIGVDPFNGIMLTIRDRASWSIRKSKIVMDIVLILVGVLLGGKFGVITILTALTTGPAIQFLSQYFEKYIYGKVTD</sequence>
<dbReference type="KEGG" id="vie:OL234_06170"/>
<evidence type="ECO:0000256" key="1">
    <source>
        <dbReference type="SAM" id="Phobius"/>
    </source>
</evidence>
<accession>A0AAF0I8I4</accession>
<dbReference type="AlphaFoldDB" id="A0AAF0I8I4"/>
<feature type="transmembrane region" description="Helical" evidence="1">
    <location>
        <begin position="12"/>
        <end position="30"/>
    </location>
</feature>
<dbReference type="Pfam" id="PF19700">
    <property type="entry name" value="DUF6198"/>
    <property type="match status" value="1"/>
</dbReference>
<dbReference type="PANTHER" id="PTHR40078:SF1">
    <property type="entry name" value="INTEGRAL MEMBRANE PROTEIN"/>
    <property type="match status" value="1"/>
</dbReference>
<protein>
    <recommendedName>
        <fullName evidence="4">YitT family protein</fullName>
    </recommendedName>
</protein>
<keyword evidence="1" id="KW-1133">Transmembrane helix</keyword>
<feature type="transmembrane region" description="Helical" evidence="1">
    <location>
        <begin position="84"/>
        <end position="104"/>
    </location>
</feature>
<keyword evidence="1" id="KW-0812">Transmembrane</keyword>
<dbReference type="RefSeq" id="WP_275468373.1">
    <property type="nucleotide sequence ID" value="NZ_CP110232.1"/>
</dbReference>
<evidence type="ECO:0008006" key="4">
    <source>
        <dbReference type="Google" id="ProtNLM"/>
    </source>
</evidence>